<reference evidence="3 4" key="1">
    <citation type="submission" date="2013-04" db="EMBL/GenBank/DDBJ databases">
        <title>Shimia sp. 22II-S11-Z10 Genome Sequencing.</title>
        <authorList>
            <person name="Lai Q."/>
            <person name="Li G."/>
            <person name="Shao Z."/>
        </authorList>
    </citation>
    <scope>NUCLEOTIDE SEQUENCE [LARGE SCALE GENOMIC DNA]</scope>
    <source>
        <strain evidence="4">22II-S11-Z10</strain>
    </source>
</reference>
<name>A0A058ZJ80_9RHOB</name>
<dbReference type="OrthoDB" id="1956824at2"/>
<feature type="transmembrane region" description="Helical" evidence="1">
    <location>
        <begin position="6"/>
        <end position="26"/>
    </location>
</feature>
<dbReference type="Proteomes" id="UP000024836">
    <property type="component" value="Unassembled WGS sequence"/>
</dbReference>
<feature type="domain" description="DUF1468" evidence="2">
    <location>
        <begin position="6"/>
        <end position="153"/>
    </location>
</feature>
<comment type="caution">
    <text evidence="3">The sequence shown here is derived from an EMBL/GenBank/DDBJ whole genome shotgun (WGS) entry which is preliminary data.</text>
</comment>
<gene>
    <name evidence="3" type="ORF">ATO10_10050</name>
</gene>
<dbReference type="eggNOG" id="ENOG502ZBZN">
    <property type="taxonomic scope" value="Bacteria"/>
</dbReference>
<dbReference type="EMBL" id="AQQY01000006">
    <property type="protein sequence ID" value="KCV81679.1"/>
    <property type="molecule type" value="Genomic_DNA"/>
</dbReference>
<feature type="transmembrane region" description="Helical" evidence="1">
    <location>
        <begin position="106"/>
        <end position="123"/>
    </location>
</feature>
<keyword evidence="1" id="KW-0472">Membrane</keyword>
<keyword evidence="1" id="KW-1133">Transmembrane helix</keyword>
<accession>A0A058ZJ80</accession>
<keyword evidence="1" id="KW-0812">Transmembrane</keyword>
<dbReference type="RefSeq" id="WP_035251115.1">
    <property type="nucleotide sequence ID" value="NZ_AQQY01000006.1"/>
</dbReference>
<evidence type="ECO:0000313" key="3">
    <source>
        <dbReference type="EMBL" id="KCV81679.1"/>
    </source>
</evidence>
<feature type="transmembrane region" description="Helical" evidence="1">
    <location>
        <begin position="47"/>
        <end position="63"/>
    </location>
</feature>
<dbReference type="AlphaFoldDB" id="A0A058ZJ80"/>
<dbReference type="STRING" id="1461693.ATO10_10050"/>
<evidence type="ECO:0000256" key="1">
    <source>
        <dbReference type="SAM" id="Phobius"/>
    </source>
</evidence>
<proteinExistence type="predicted"/>
<organism evidence="3 4">
    <name type="scientific">Actibacterium atlanticum</name>
    <dbReference type="NCBI Taxonomy" id="1461693"/>
    <lineage>
        <taxon>Bacteria</taxon>
        <taxon>Pseudomonadati</taxon>
        <taxon>Pseudomonadota</taxon>
        <taxon>Alphaproteobacteria</taxon>
        <taxon>Rhodobacterales</taxon>
        <taxon>Roseobacteraceae</taxon>
        <taxon>Actibacterium</taxon>
    </lineage>
</organism>
<keyword evidence="4" id="KW-1185">Reference proteome</keyword>
<feature type="transmembrane region" description="Helical" evidence="1">
    <location>
        <begin position="83"/>
        <end position="101"/>
    </location>
</feature>
<evidence type="ECO:0000259" key="2">
    <source>
        <dbReference type="Pfam" id="PF07331"/>
    </source>
</evidence>
<dbReference type="Pfam" id="PF07331">
    <property type="entry name" value="TctB"/>
    <property type="match status" value="1"/>
</dbReference>
<dbReference type="InterPro" id="IPR009936">
    <property type="entry name" value="DUF1468"/>
</dbReference>
<evidence type="ECO:0000313" key="4">
    <source>
        <dbReference type="Proteomes" id="UP000024836"/>
    </source>
</evidence>
<protein>
    <recommendedName>
        <fullName evidence="2">DUF1468 domain-containing protein</fullName>
    </recommendedName>
</protein>
<dbReference type="PATRIC" id="fig|1461693.3.peg.2034"/>
<feature type="transmembrane region" description="Helical" evidence="1">
    <location>
        <begin position="129"/>
        <end position="153"/>
    </location>
</feature>
<sequence length="160" mass="18051">MALDRWVAFVILCVTMAYGYAAFFTMDALLPPFMQRNPIWPSTFPKVLAVLTIITALIILLGLEKSEDTGKEPDIDYRRLGDYHLIPALTLLALMVGYALILRPGGFLFATFAFLVLGSFALGERKFHIMLPVSALASFIVWYLVDEVLGIFLRPWPFFI</sequence>